<organism evidence="4 5">
    <name type="scientific">Rhodanobacter humi</name>
    <dbReference type="NCBI Taxonomy" id="1888173"/>
    <lineage>
        <taxon>Bacteria</taxon>
        <taxon>Pseudomonadati</taxon>
        <taxon>Pseudomonadota</taxon>
        <taxon>Gammaproteobacteria</taxon>
        <taxon>Lysobacterales</taxon>
        <taxon>Rhodanobacteraceae</taxon>
        <taxon>Rhodanobacter</taxon>
    </lineage>
</organism>
<keyword evidence="5" id="KW-1185">Reference proteome</keyword>
<proteinExistence type="predicted"/>
<feature type="transmembrane region" description="Helical" evidence="2">
    <location>
        <begin position="187"/>
        <end position="208"/>
    </location>
</feature>
<sequence>MPVKLFTGLPGAGKTACLVAELIDLHDKHPERPLFYYGIDGLADGVATELTHEQLTKWWDLPPNAIIAVDEAQEEGLMPLDQGRPAEWVKRISKVRHEGMDFLLTTQHPNMLSSYVRRLVDLHVHAVRKFNTHVVQRYTWGRCMENCEKSGPQKSSVQSVGTLPAKVFDLYKSANAHNMKRRIPAKVWILVFLAVVFVGVCVAFPFVMHHLKRVASGQAHADSVKPSSSSALANGSLVDSAMRSTDYVKWLTPRVPGLPWTAPAYDHLTVRSNPRVFCIAVEDGSTYCVTEQGTDLDVPPAVARQIAAHGVYDPFLDSERDHVASGDQSRGRDRPQGEAAKPSPAAGPAPAAPSDAAGVGIGFRGAVGGLHAAYFPPESTPRNPEEILQ</sequence>
<comment type="caution">
    <text evidence="4">The sequence shown here is derived from an EMBL/GenBank/DDBJ whole genome shotgun (WGS) entry which is preliminary data.</text>
</comment>
<keyword evidence="2" id="KW-0472">Membrane</keyword>
<evidence type="ECO:0000256" key="2">
    <source>
        <dbReference type="SAM" id="Phobius"/>
    </source>
</evidence>
<feature type="domain" description="Zona occludens toxin N-terminal" evidence="3">
    <location>
        <begin position="50"/>
        <end position="177"/>
    </location>
</feature>
<name>A0ABV4AVD5_9GAMM</name>
<feature type="region of interest" description="Disordered" evidence="1">
    <location>
        <begin position="317"/>
        <end position="358"/>
    </location>
</feature>
<dbReference type="InterPro" id="IPR008900">
    <property type="entry name" value="Zot_N"/>
</dbReference>
<dbReference type="EMBL" id="JBGBPY010000001">
    <property type="protein sequence ID" value="MEY2184330.1"/>
    <property type="molecule type" value="Genomic_DNA"/>
</dbReference>
<gene>
    <name evidence="4" type="ORF">AB7878_18130</name>
</gene>
<protein>
    <submittedName>
        <fullName evidence="4">Zonular occludens toxin domain-containing protein</fullName>
    </submittedName>
</protein>
<dbReference type="InterPro" id="IPR027417">
    <property type="entry name" value="P-loop_NTPase"/>
</dbReference>
<evidence type="ECO:0000256" key="1">
    <source>
        <dbReference type="SAM" id="MobiDB-lite"/>
    </source>
</evidence>
<keyword evidence="2" id="KW-0812">Transmembrane</keyword>
<dbReference type="Gene3D" id="3.40.50.300">
    <property type="entry name" value="P-loop containing nucleotide triphosphate hydrolases"/>
    <property type="match status" value="1"/>
</dbReference>
<reference evidence="4 5" key="1">
    <citation type="submission" date="2024-07" db="EMBL/GenBank/DDBJ databases">
        <title>Molecular mechanisms and environmental adaptations of flagellar loss and biofilm growth of Rhodanobacter under environmental stress.</title>
        <authorList>
            <person name="Chen M."/>
        </authorList>
    </citation>
    <scope>NUCLEOTIDE SEQUENCE [LARGE SCALE GENOMIC DNA]</scope>
    <source>
        <strain evidence="4 5">RS22</strain>
    </source>
</reference>
<dbReference type="Proteomes" id="UP001562159">
    <property type="component" value="Unassembled WGS sequence"/>
</dbReference>
<accession>A0ABV4AVD5</accession>
<dbReference type="Pfam" id="PF05707">
    <property type="entry name" value="Zot"/>
    <property type="match status" value="1"/>
</dbReference>
<evidence type="ECO:0000259" key="3">
    <source>
        <dbReference type="Pfam" id="PF05707"/>
    </source>
</evidence>
<keyword evidence="2" id="KW-1133">Transmembrane helix</keyword>
<evidence type="ECO:0000313" key="4">
    <source>
        <dbReference type="EMBL" id="MEY2184330.1"/>
    </source>
</evidence>
<feature type="compositionally biased region" description="Basic and acidic residues" evidence="1">
    <location>
        <begin position="317"/>
        <end position="336"/>
    </location>
</feature>
<evidence type="ECO:0000313" key="5">
    <source>
        <dbReference type="Proteomes" id="UP001562159"/>
    </source>
</evidence>